<organism evidence="4 5">
    <name type="scientific">Mycobacterium kansasii</name>
    <dbReference type="NCBI Taxonomy" id="1768"/>
    <lineage>
        <taxon>Bacteria</taxon>
        <taxon>Bacillati</taxon>
        <taxon>Actinomycetota</taxon>
        <taxon>Actinomycetes</taxon>
        <taxon>Mycobacteriales</taxon>
        <taxon>Mycobacteriaceae</taxon>
        <taxon>Mycobacterium</taxon>
    </lineage>
</organism>
<feature type="compositionally biased region" description="Polar residues" evidence="3">
    <location>
        <begin position="81"/>
        <end position="92"/>
    </location>
</feature>
<keyword evidence="4" id="KW-0645">Protease</keyword>
<dbReference type="InterPro" id="IPR012338">
    <property type="entry name" value="Beta-lactam/transpept-like"/>
</dbReference>
<evidence type="ECO:0000313" key="4">
    <source>
        <dbReference type="EMBL" id="OOK75576.1"/>
    </source>
</evidence>
<dbReference type="GO" id="GO:0004185">
    <property type="term" value="F:serine-type carboxypeptidase activity"/>
    <property type="evidence" value="ECO:0007669"/>
    <property type="project" value="InterPro"/>
</dbReference>
<dbReference type="SUPFAM" id="SSF56601">
    <property type="entry name" value="beta-lactamase/transpeptidase-like"/>
    <property type="match status" value="1"/>
</dbReference>
<accession>A0A1V3X9Y6</accession>
<dbReference type="GO" id="GO:0006508">
    <property type="term" value="P:proteolysis"/>
    <property type="evidence" value="ECO:0007669"/>
    <property type="project" value="InterPro"/>
</dbReference>
<evidence type="ECO:0000256" key="2">
    <source>
        <dbReference type="ARBA" id="ARBA00022801"/>
    </source>
</evidence>
<keyword evidence="4" id="KW-0121">Carboxypeptidase</keyword>
<feature type="region of interest" description="Disordered" evidence="3">
    <location>
        <begin position="63"/>
        <end position="92"/>
    </location>
</feature>
<dbReference type="InterPro" id="IPR000667">
    <property type="entry name" value="Peptidase_S13"/>
</dbReference>
<comment type="caution">
    <text evidence="4">The sequence shown here is derived from an EMBL/GenBank/DDBJ whole genome shotgun (WGS) entry which is preliminary data.</text>
</comment>
<evidence type="ECO:0000313" key="5">
    <source>
        <dbReference type="Proteomes" id="UP000189229"/>
    </source>
</evidence>
<dbReference type="Pfam" id="PF02113">
    <property type="entry name" value="Peptidase_S13"/>
    <property type="match status" value="1"/>
</dbReference>
<name>A0A1V3X9Y6_MYCKA</name>
<dbReference type="PANTHER" id="PTHR30023:SF0">
    <property type="entry name" value="PENICILLIN-SENSITIVE CARBOXYPEPTIDASE A"/>
    <property type="match status" value="1"/>
</dbReference>
<evidence type="ECO:0000256" key="1">
    <source>
        <dbReference type="ARBA" id="ARBA00006096"/>
    </source>
</evidence>
<reference evidence="4 5" key="1">
    <citation type="submission" date="2017-02" db="EMBL/GenBank/DDBJ databases">
        <title>Complete genome sequences of Mycobacterium kansasii strains isolated from rhesus macaques.</title>
        <authorList>
            <person name="Panda A."/>
            <person name="Nagaraj S."/>
            <person name="Zhao X."/>
            <person name="Tettelin H."/>
            <person name="Detolla L.J."/>
        </authorList>
    </citation>
    <scope>NUCLEOTIDE SEQUENCE [LARGE SCALE GENOMIC DNA]</scope>
    <source>
        <strain evidence="4 5">11-3813</strain>
    </source>
</reference>
<dbReference type="AlphaFoldDB" id="A0A1V3X9Y6"/>
<evidence type="ECO:0000256" key="3">
    <source>
        <dbReference type="SAM" id="MobiDB-lite"/>
    </source>
</evidence>
<dbReference type="GO" id="GO:0000270">
    <property type="term" value="P:peptidoglycan metabolic process"/>
    <property type="evidence" value="ECO:0007669"/>
    <property type="project" value="TreeGrafter"/>
</dbReference>
<dbReference type="PANTHER" id="PTHR30023">
    <property type="entry name" value="D-ALANYL-D-ALANINE CARBOXYPEPTIDASE"/>
    <property type="match status" value="1"/>
</dbReference>
<gene>
    <name evidence="4" type="ORF">BZL30_3272</name>
</gene>
<comment type="similarity">
    <text evidence="1">Belongs to the peptidase S13 family.</text>
</comment>
<proteinExistence type="inferred from homology"/>
<dbReference type="Gene3D" id="3.40.710.10">
    <property type="entry name" value="DD-peptidase/beta-lactamase superfamily"/>
    <property type="match status" value="1"/>
</dbReference>
<dbReference type="Proteomes" id="UP000189229">
    <property type="component" value="Unassembled WGS sequence"/>
</dbReference>
<keyword evidence="2" id="KW-0378">Hydrolase</keyword>
<sequence length="92" mass="9781">MTGQELWRQLDDMPLIPASTNKVLTATAALLTLDRQARVSTRVVAGTRDSLGPVVLVGAGTRRCRPRHRVSTPGTEARRASVTSSNRSAAAA</sequence>
<dbReference type="EMBL" id="MVBM01000003">
    <property type="protein sequence ID" value="OOK75576.1"/>
    <property type="molecule type" value="Genomic_DNA"/>
</dbReference>
<protein>
    <submittedName>
        <fullName evidence="4">D-Ala-D-Ala carboxypeptidase 3 family protein</fullName>
    </submittedName>
</protein>